<dbReference type="STRING" id="211460.YH63_17460"/>
<comment type="subcellular location">
    <subcellularLocation>
        <location evidence="1">Cell membrane</location>
        <topology evidence="1">Multi-pass membrane protein</topology>
    </subcellularLocation>
</comment>
<dbReference type="InterPro" id="IPR017871">
    <property type="entry name" value="ABC_transporter-like_CS"/>
</dbReference>
<feature type="transmembrane region" description="Helical" evidence="12">
    <location>
        <begin position="29"/>
        <end position="49"/>
    </location>
</feature>
<dbReference type="InterPro" id="IPR032823">
    <property type="entry name" value="BCA_ABC_TP_C"/>
</dbReference>
<organism evidence="14 15">
    <name type="scientific">Afipia massiliensis</name>
    <dbReference type="NCBI Taxonomy" id="211460"/>
    <lineage>
        <taxon>Bacteria</taxon>
        <taxon>Pseudomonadati</taxon>
        <taxon>Pseudomonadota</taxon>
        <taxon>Alphaproteobacteria</taxon>
        <taxon>Hyphomicrobiales</taxon>
        <taxon>Nitrobacteraceae</taxon>
        <taxon>Afipia</taxon>
    </lineage>
</organism>
<dbReference type="InterPro" id="IPR027417">
    <property type="entry name" value="P-loop_NTPase"/>
</dbReference>
<feature type="transmembrane region" description="Helical" evidence="12">
    <location>
        <begin position="108"/>
        <end position="127"/>
    </location>
</feature>
<feature type="transmembrane region" description="Helical" evidence="12">
    <location>
        <begin position="207"/>
        <end position="230"/>
    </location>
</feature>
<dbReference type="GO" id="GO:0005524">
    <property type="term" value="F:ATP binding"/>
    <property type="evidence" value="ECO:0007669"/>
    <property type="project" value="UniProtKB-KW"/>
</dbReference>
<keyword evidence="8" id="KW-0029">Amino-acid transport</keyword>
<evidence type="ECO:0000256" key="11">
    <source>
        <dbReference type="ARBA" id="ARBA00024722"/>
    </source>
</evidence>
<evidence type="ECO:0000259" key="13">
    <source>
        <dbReference type="PROSITE" id="PS50893"/>
    </source>
</evidence>
<comment type="similarity">
    <text evidence="2">Belongs to the ABC transporter superfamily.</text>
</comment>
<evidence type="ECO:0000256" key="2">
    <source>
        <dbReference type="ARBA" id="ARBA00005417"/>
    </source>
</evidence>
<feature type="transmembrane region" description="Helical" evidence="12">
    <location>
        <begin position="242"/>
        <end position="268"/>
    </location>
</feature>
<evidence type="ECO:0000256" key="9">
    <source>
        <dbReference type="ARBA" id="ARBA00022989"/>
    </source>
</evidence>
<evidence type="ECO:0000256" key="10">
    <source>
        <dbReference type="ARBA" id="ARBA00023136"/>
    </source>
</evidence>
<name>A0A4U6BL98_9BRAD</name>
<dbReference type="CDD" id="cd03224">
    <property type="entry name" value="ABC_TM1139_LivF_branched"/>
    <property type="match status" value="1"/>
</dbReference>
<dbReference type="InterPro" id="IPR043428">
    <property type="entry name" value="LivM-like"/>
</dbReference>
<dbReference type="GO" id="GO:0015807">
    <property type="term" value="P:L-amino acid transport"/>
    <property type="evidence" value="ECO:0007669"/>
    <property type="project" value="TreeGrafter"/>
</dbReference>
<dbReference type="AlphaFoldDB" id="A0A4U6BL98"/>
<dbReference type="SUPFAM" id="SSF52540">
    <property type="entry name" value="P-loop containing nucleoside triphosphate hydrolases"/>
    <property type="match status" value="2"/>
</dbReference>
<dbReference type="CDD" id="cd06581">
    <property type="entry name" value="TM_PBP1_LivM_like"/>
    <property type="match status" value="1"/>
</dbReference>
<comment type="caution">
    <text evidence="14">The sequence shown here is derived from an EMBL/GenBank/DDBJ whole genome shotgun (WGS) entry which is preliminary data.</text>
</comment>
<evidence type="ECO:0000256" key="5">
    <source>
        <dbReference type="ARBA" id="ARBA00022692"/>
    </source>
</evidence>
<protein>
    <submittedName>
        <fullName evidence="14">ATP-binding cassette domain-containing protein</fullName>
    </submittedName>
</protein>
<keyword evidence="15" id="KW-1185">Reference proteome</keyword>
<keyword evidence="5 12" id="KW-0812">Transmembrane</keyword>
<sequence length="848" mass="88858">MMSRTSLLAAGAVLVVALGYTAIADSYAVFLIATISLTAIACIGLNVLLGLAGQISLGHIGFMAIGAYTTVLLMEKAGWPYLAATAAGIVLVSIIGGLLAMPALRVRGPYLAMVTIAFGFIVEHGTVEWRDLTGGGNGLVLTAPPTIFGMPLSERGLAIASVVLVFAGIILFDRLKRSGWGYAMRAARDSEVATRSIGIDLVRVRTMAFVISAAAMALAGALFAPLQGYISPSSFPFLQSILLLFGVMIGGAGSALGPVIGALLIVLLPELLSDLAEYRLLAFGLLLFAVLRVAPNGIAGLIAQLTAKFVPTSKPQTATEGIGAVGEPDARLRVEGNSVPPLNVADLSISFGGVRAVQHVSFTAKPGDVTSVIGPNGAGKTSALNLLCGFYRPSSGTVKLGDRDLTGMPSHALARVGVARTFQTTQLFGSLTIIENALLAETAGKLGGIVSPLRNPDTERFARSLLRFAGVDGDLDRPAESLPHGEKRLVEIARALALRPKVLLLDEPAAGLSKGDKQRLTTLLRRIADLGIAVIIVEHDMPMIMSLSDHIVVLDGGKRIAIGEPAAIRNDPLVRKAYLGDAAASEQRHRAACQTGQETMLEIKKLDAFYGLSQALEGIDVVVANGEAIAVLGANGAGKTTLMRSIAGLEPPRAMGEIQLSGKRIDSLPAHGRARIGVVLVPEGRQVFPELTVRQNLQLGAFARTGIDLDTEVEAMLTRFPRLNERIDHRAGLLSGGEQQMLAVARGLLTSPKVLMLDEPSLGLAPLVVEELFASFERLRVEGMTLIVVDQMAGQALALADRAYLLETGAIVKSGAAGIIAEDPSLEASYLGGEVQTKSEQPTIVVAS</sequence>
<dbReference type="RefSeq" id="WP_046829147.1">
    <property type="nucleotide sequence ID" value="NZ_LBIA02000001.1"/>
</dbReference>
<dbReference type="InterPro" id="IPR003439">
    <property type="entry name" value="ABC_transporter-like_ATP-bd"/>
</dbReference>
<dbReference type="Pfam" id="PF02653">
    <property type="entry name" value="BPD_transp_2"/>
    <property type="match status" value="1"/>
</dbReference>
<dbReference type="Pfam" id="PF12399">
    <property type="entry name" value="BCA_ABC_TP_C"/>
    <property type="match status" value="1"/>
</dbReference>
<proteinExistence type="inferred from homology"/>
<evidence type="ECO:0000256" key="4">
    <source>
        <dbReference type="ARBA" id="ARBA00022475"/>
    </source>
</evidence>
<evidence type="ECO:0000256" key="1">
    <source>
        <dbReference type="ARBA" id="ARBA00004651"/>
    </source>
</evidence>
<dbReference type="GO" id="GO:0005886">
    <property type="term" value="C:plasma membrane"/>
    <property type="evidence" value="ECO:0007669"/>
    <property type="project" value="UniProtKB-SubCell"/>
</dbReference>
<accession>A0A4U6BL98</accession>
<feature type="transmembrane region" description="Helical" evidence="12">
    <location>
        <begin position="280"/>
        <end position="303"/>
    </location>
</feature>
<dbReference type="Proteomes" id="UP000034832">
    <property type="component" value="Unassembled WGS sequence"/>
</dbReference>
<keyword evidence="3" id="KW-0813">Transport</keyword>
<comment type="function">
    <text evidence="11">Involved in beta-(1--&gt;2)glucan export. Transmembrane domains (TMD) form a pore in the inner membrane and the ATP-binding domain (NBD) is responsible for energy generation.</text>
</comment>
<keyword evidence="6" id="KW-0547">Nucleotide-binding</keyword>
<feature type="transmembrane region" description="Helical" evidence="12">
    <location>
        <begin position="56"/>
        <end position="74"/>
    </location>
</feature>
<keyword evidence="9 12" id="KW-1133">Transmembrane helix</keyword>
<dbReference type="GO" id="GO:0015658">
    <property type="term" value="F:branched-chain amino acid transmembrane transporter activity"/>
    <property type="evidence" value="ECO:0007669"/>
    <property type="project" value="InterPro"/>
</dbReference>
<feature type="domain" description="ABC transporter" evidence="13">
    <location>
        <begin position="342"/>
        <end position="581"/>
    </location>
</feature>
<dbReference type="Pfam" id="PF00005">
    <property type="entry name" value="ABC_tran"/>
    <property type="match status" value="2"/>
</dbReference>
<dbReference type="SMART" id="SM00382">
    <property type="entry name" value="AAA"/>
    <property type="match status" value="2"/>
</dbReference>
<dbReference type="PROSITE" id="PS00211">
    <property type="entry name" value="ABC_TRANSPORTER_1"/>
    <property type="match status" value="1"/>
</dbReference>
<feature type="transmembrane region" description="Helical" evidence="12">
    <location>
        <begin position="80"/>
        <end position="101"/>
    </location>
</feature>
<evidence type="ECO:0000256" key="8">
    <source>
        <dbReference type="ARBA" id="ARBA00022970"/>
    </source>
</evidence>
<feature type="transmembrane region" description="Helical" evidence="12">
    <location>
        <begin position="156"/>
        <end position="175"/>
    </location>
</feature>
<reference evidence="14" key="1">
    <citation type="submission" date="2019-04" db="EMBL/GenBank/DDBJ databases">
        <title>Whole genome sequencing of cave bacteria.</title>
        <authorList>
            <person name="Gan H.M."/>
            <person name="Barton H."/>
            <person name="Savka M.A."/>
        </authorList>
    </citation>
    <scope>NUCLEOTIDE SEQUENCE [LARGE SCALE GENOMIC DNA]</scope>
    <source>
        <strain evidence="14">LC387</strain>
    </source>
</reference>
<feature type="domain" description="ABC transporter" evidence="13">
    <location>
        <begin position="601"/>
        <end position="833"/>
    </location>
</feature>
<dbReference type="OrthoDB" id="9805029at2"/>
<dbReference type="InterPro" id="IPR052156">
    <property type="entry name" value="BCAA_Transport_ATP-bd_LivF"/>
</dbReference>
<gene>
    <name evidence="14" type="ORF">YH63_001410</name>
</gene>
<dbReference type="PROSITE" id="PS50893">
    <property type="entry name" value="ABC_TRANSPORTER_2"/>
    <property type="match status" value="2"/>
</dbReference>
<dbReference type="CDD" id="cd03219">
    <property type="entry name" value="ABC_Mj1267_LivG_branched"/>
    <property type="match status" value="1"/>
</dbReference>
<dbReference type="PANTHER" id="PTHR43820">
    <property type="entry name" value="HIGH-AFFINITY BRANCHED-CHAIN AMINO ACID TRANSPORT ATP-BINDING PROTEIN LIVF"/>
    <property type="match status" value="1"/>
</dbReference>
<dbReference type="InterPro" id="IPR001851">
    <property type="entry name" value="ABC_transp_permease"/>
</dbReference>
<evidence type="ECO:0000256" key="3">
    <source>
        <dbReference type="ARBA" id="ARBA00022448"/>
    </source>
</evidence>
<dbReference type="InterPro" id="IPR003593">
    <property type="entry name" value="AAA+_ATPase"/>
</dbReference>
<evidence type="ECO:0000313" key="15">
    <source>
        <dbReference type="Proteomes" id="UP000034832"/>
    </source>
</evidence>
<evidence type="ECO:0000256" key="12">
    <source>
        <dbReference type="SAM" id="Phobius"/>
    </source>
</evidence>
<keyword evidence="4" id="KW-1003">Cell membrane</keyword>
<keyword evidence="10 12" id="KW-0472">Membrane</keyword>
<evidence type="ECO:0000313" key="14">
    <source>
        <dbReference type="EMBL" id="TKT70185.1"/>
    </source>
</evidence>
<dbReference type="PANTHER" id="PTHR43820:SF4">
    <property type="entry name" value="HIGH-AFFINITY BRANCHED-CHAIN AMINO ACID TRANSPORT ATP-BINDING PROTEIN LIVF"/>
    <property type="match status" value="1"/>
</dbReference>
<evidence type="ECO:0000256" key="6">
    <source>
        <dbReference type="ARBA" id="ARBA00022741"/>
    </source>
</evidence>
<dbReference type="Gene3D" id="3.40.50.300">
    <property type="entry name" value="P-loop containing nucleotide triphosphate hydrolases"/>
    <property type="match status" value="2"/>
</dbReference>
<dbReference type="EMBL" id="LBIA02000001">
    <property type="protein sequence ID" value="TKT70185.1"/>
    <property type="molecule type" value="Genomic_DNA"/>
</dbReference>
<evidence type="ECO:0000256" key="7">
    <source>
        <dbReference type="ARBA" id="ARBA00022840"/>
    </source>
</evidence>
<dbReference type="GO" id="GO:0016887">
    <property type="term" value="F:ATP hydrolysis activity"/>
    <property type="evidence" value="ECO:0007669"/>
    <property type="project" value="InterPro"/>
</dbReference>
<keyword evidence="7 14" id="KW-0067">ATP-binding</keyword>